<comment type="caution">
    <text evidence="1">The sequence shown here is derived from an EMBL/GenBank/DDBJ whole genome shotgun (WGS) entry which is preliminary data.</text>
</comment>
<dbReference type="OrthoDB" id="7769065at2759"/>
<dbReference type="AlphaFoldDB" id="A0A835B1T6"/>
<dbReference type="SUPFAM" id="SSF50370">
    <property type="entry name" value="Ricin B-like lectins"/>
    <property type="match status" value="2"/>
</dbReference>
<gene>
    <name evidence="1" type="ORF">HU200_044927</name>
</gene>
<accession>A0A835B1T6</accession>
<dbReference type="Gene3D" id="2.80.10.50">
    <property type="match status" value="2"/>
</dbReference>
<keyword evidence="2" id="KW-1185">Reference proteome</keyword>
<dbReference type="CDD" id="cd00161">
    <property type="entry name" value="beta-trefoil_Ricin-like"/>
    <property type="match status" value="1"/>
</dbReference>
<sequence>MASTFSIHCRASDDLLLAMVDGEPVLTKADTIDDRQLWLKDLRYGAGLTDEEGSPAFALVNKATGEALKHSFGHNCPVRAIKFYPLGYVDESILWAEDKDDMGDGFRRIHMINNMDYIFDAEQGIPDYGGAREGTRLILFRWNGGQNQQWRITPHTNSAPAAPVADLAQEHAQPVRLVPHKPDSVDVALLWTQGNDRGEGFRNLRSVSDTDIVLDAANGGEAGGAHDGTAVIIFPWNRGANQKWKMIPFQ</sequence>
<dbReference type="InterPro" id="IPR040249">
    <property type="entry name" value="Ricin_B-like_lectin_EULS3-like"/>
</dbReference>
<name>A0A835B1T6_9POAL</name>
<evidence type="ECO:0008006" key="3">
    <source>
        <dbReference type="Google" id="ProtNLM"/>
    </source>
</evidence>
<evidence type="ECO:0000313" key="1">
    <source>
        <dbReference type="EMBL" id="KAF8683978.1"/>
    </source>
</evidence>
<reference evidence="1" key="1">
    <citation type="submission" date="2020-07" db="EMBL/GenBank/DDBJ databases">
        <title>Genome sequence and genetic diversity analysis of an under-domesticated orphan crop, white fonio (Digitaria exilis).</title>
        <authorList>
            <person name="Bennetzen J.L."/>
            <person name="Chen S."/>
            <person name="Ma X."/>
            <person name="Wang X."/>
            <person name="Yssel A.E.J."/>
            <person name="Chaluvadi S.R."/>
            <person name="Johnson M."/>
            <person name="Gangashetty P."/>
            <person name="Hamidou F."/>
            <person name="Sanogo M.D."/>
            <person name="Zwaenepoel A."/>
            <person name="Wallace J."/>
            <person name="Van De Peer Y."/>
            <person name="Van Deynze A."/>
        </authorList>
    </citation>
    <scope>NUCLEOTIDE SEQUENCE</scope>
    <source>
        <tissue evidence="1">Leaves</tissue>
    </source>
</reference>
<dbReference type="InterPro" id="IPR035992">
    <property type="entry name" value="Ricin_B-like_lectins"/>
</dbReference>
<proteinExistence type="predicted"/>
<dbReference type="CDD" id="cd23431">
    <property type="entry name" value="beta-trefoil_Ricin_AtEULS3-like"/>
    <property type="match status" value="1"/>
</dbReference>
<protein>
    <recommendedName>
        <fullName evidence="3">Ricin B lectin domain-containing protein</fullName>
    </recommendedName>
</protein>
<organism evidence="1 2">
    <name type="scientific">Digitaria exilis</name>
    <dbReference type="NCBI Taxonomy" id="1010633"/>
    <lineage>
        <taxon>Eukaryota</taxon>
        <taxon>Viridiplantae</taxon>
        <taxon>Streptophyta</taxon>
        <taxon>Embryophyta</taxon>
        <taxon>Tracheophyta</taxon>
        <taxon>Spermatophyta</taxon>
        <taxon>Magnoliopsida</taxon>
        <taxon>Liliopsida</taxon>
        <taxon>Poales</taxon>
        <taxon>Poaceae</taxon>
        <taxon>PACMAD clade</taxon>
        <taxon>Panicoideae</taxon>
        <taxon>Panicodae</taxon>
        <taxon>Paniceae</taxon>
        <taxon>Anthephorinae</taxon>
        <taxon>Digitaria</taxon>
    </lineage>
</organism>
<dbReference type="EMBL" id="JACEFO010002102">
    <property type="protein sequence ID" value="KAF8683978.1"/>
    <property type="molecule type" value="Genomic_DNA"/>
</dbReference>
<dbReference type="Proteomes" id="UP000636709">
    <property type="component" value="Unassembled WGS sequence"/>
</dbReference>
<dbReference type="PANTHER" id="PTHR31257">
    <property type="entry name" value="RICIN B-LIKE LECTIN EULS3"/>
    <property type="match status" value="1"/>
</dbReference>
<dbReference type="PANTHER" id="PTHR31257:SF13">
    <property type="entry name" value="OS03G0325900 PROTEIN"/>
    <property type="match status" value="1"/>
</dbReference>
<evidence type="ECO:0000313" key="2">
    <source>
        <dbReference type="Proteomes" id="UP000636709"/>
    </source>
</evidence>